<dbReference type="NCBIfam" id="TIGR03519">
    <property type="entry name" value="T9SS_PorP_fam"/>
    <property type="match status" value="1"/>
</dbReference>
<organism evidence="2 3">
    <name type="scientific">Emticicia aquatica</name>
    <dbReference type="NCBI Taxonomy" id="1681835"/>
    <lineage>
        <taxon>Bacteria</taxon>
        <taxon>Pseudomonadati</taxon>
        <taxon>Bacteroidota</taxon>
        <taxon>Cytophagia</taxon>
        <taxon>Cytophagales</taxon>
        <taxon>Leadbetterellaceae</taxon>
        <taxon>Emticicia</taxon>
    </lineage>
</organism>
<dbReference type="Proteomes" id="UP000837932">
    <property type="component" value="Unassembled WGS sequence"/>
</dbReference>
<proteinExistence type="predicted"/>
<evidence type="ECO:0000313" key="2">
    <source>
        <dbReference type="EMBL" id="CAH0993988.1"/>
    </source>
</evidence>
<dbReference type="EMBL" id="CAKLPY010000001">
    <property type="protein sequence ID" value="CAH0993988.1"/>
    <property type="molecule type" value="Genomic_DNA"/>
</dbReference>
<evidence type="ECO:0000313" key="3">
    <source>
        <dbReference type="Proteomes" id="UP000837932"/>
    </source>
</evidence>
<feature type="chain" id="PRO_5045784349" description="Type IX secretion system membrane protein PorP/SprF" evidence="1">
    <location>
        <begin position="19"/>
        <end position="298"/>
    </location>
</feature>
<keyword evidence="3" id="KW-1185">Reference proteome</keyword>
<dbReference type="RefSeq" id="WP_238803751.1">
    <property type="nucleotide sequence ID" value="NZ_CAKLPY010000001.1"/>
</dbReference>
<feature type="signal peptide" evidence="1">
    <location>
        <begin position="1"/>
        <end position="18"/>
    </location>
</feature>
<evidence type="ECO:0008006" key="4">
    <source>
        <dbReference type="Google" id="ProtNLM"/>
    </source>
</evidence>
<protein>
    <recommendedName>
        <fullName evidence="4">Type IX secretion system membrane protein PorP/SprF</fullName>
    </recommendedName>
</protein>
<evidence type="ECO:0000256" key="1">
    <source>
        <dbReference type="SAM" id="SignalP"/>
    </source>
</evidence>
<gene>
    <name evidence="2" type="ORF">EMA8858_00095</name>
</gene>
<dbReference type="InterPro" id="IPR019861">
    <property type="entry name" value="PorP/SprF_Bacteroidetes"/>
</dbReference>
<sequence>MKKYLLVSLISISNFVYAQTILEDQFHFNFLALNPAFAGARETFSMNAMLGNQFNGTLKPQQIYQLFSTDGAIQQGNGGLALQAYNSNITGFNNSGVKVAYAYRKKFGDLFSVGLGADAGFIYQPTILAGLGVKQMYPYAGLGGLINAERFYLSLSKPVLFISDEGLFNSKKPFYTMFGVSLGDYDGTMLNVSTLLETNKSTGSNFSVNAKAWFGLKFGLGVSFRSQEINGARTNKIIPMAEVQLSDAIRLGASYDAKPPTYRTANSQSNYQQNGILQIYFRYEGRGDERSTNRLKYY</sequence>
<accession>A0ABN8EMF8</accession>
<name>A0ABN8EMF8_9BACT</name>
<reference evidence="2" key="1">
    <citation type="submission" date="2021-12" db="EMBL/GenBank/DDBJ databases">
        <authorList>
            <person name="Rodrigo-Torres L."/>
            <person name="Arahal R. D."/>
            <person name="Lucena T."/>
        </authorList>
    </citation>
    <scope>NUCLEOTIDE SEQUENCE</scope>
    <source>
        <strain evidence="2">CECT 8858</strain>
    </source>
</reference>
<comment type="caution">
    <text evidence="2">The sequence shown here is derived from an EMBL/GenBank/DDBJ whole genome shotgun (WGS) entry which is preliminary data.</text>
</comment>
<keyword evidence="1" id="KW-0732">Signal</keyword>
<dbReference type="Pfam" id="PF11751">
    <property type="entry name" value="PorP_SprF"/>
    <property type="match status" value="1"/>
</dbReference>